<sequence length="148" mass="16675">MATSIISSPSQFPAGLPRRRASLLRLPRKGNTVGFAHKKEPYGSGFEGRLVDEDMILLRKKIHEMRMAETNYEPPSNWMEWEKRYYTSYDSDVCEVLGLLQTLLMNTRPSLAIGMAALLLFSVPTSVILILYHLMEASTSILSASHLT</sequence>
<dbReference type="AlphaFoldDB" id="A0A8B7CTP6"/>
<dbReference type="KEGG" id="pda:103719004"/>
<name>A0A8B7CTP6_PHODC</name>
<evidence type="ECO:0000313" key="3">
    <source>
        <dbReference type="RefSeq" id="XP_008806268.1"/>
    </source>
</evidence>
<gene>
    <name evidence="3" type="primary">LOC103719004</name>
</gene>
<keyword evidence="1" id="KW-1133">Transmembrane helix</keyword>
<proteinExistence type="predicted"/>
<dbReference type="Proteomes" id="UP000228380">
    <property type="component" value="Chromosome 9"/>
</dbReference>
<dbReference type="PANTHER" id="PTHR33782">
    <property type="entry name" value="OS01G0121600 PROTEIN"/>
    <property type="match status" value="1"/>
</dbReference>
<dbReference type="OrthoDB" id="672819at2759"/>
<organism evidence="2 3">
    <name type="scientific">Phoenix dactylifera</name>
    <name type="common">Date palm</name>
    <dbReference type="NCBI Taxonomy" id="42345"/>
    <lineage>
        <taxon>Eukaryota</taxon>
        <taxon>Viridiplantae</taxon>
        <taxon>Streptophyta</taxon>
        <taxon>Embryophyta</taxon>
        <taxon>Tracheophyta</taxon>
        <taxon>Spermatophyta</taxon>
        <taxon>Magnoliopsida</taxon>
        <taxon>Liliopsida</taxon>
        <taxon>Arecaceae</taxon>
        <taxon>Coryphoideae</taxon>
        <taxon>Phoeniceae</taxon>
        <taxon>Phoenix</taxon>
    </lineage>
</organism>
<evidence type="ECO:0000256" key="1">
    <source>
        <dbReference type="SAM" id="Phobius"/>
    </source>
</evidence>
<evidence type="ECO:0000313" key="2">
    <source>
        <dbReference type="Proteomes" id="UP000228380"/>
    </source>
</evidence>
<keyword evidence="1" id="KW-0812">Transmembrane</keyword>
<reference evidence="3" key="2">
    <citation type="submission" date="2025-08" db="UniProtKB">
        <authorList>
            <consortium name="RefSeq"/>
        </authorList>
    </citation>
    <scope>IDENTIFICATION</scope>
    <source>
        <tissue evidence="3">Young leaves</tissue>
    </source>
</reference>
<protein>
    <submittedName>
        <fullName evidence="3">Uncharacterized protein LOC103719004</fullName>
    </submittedName>
</protein>
<dbReference type="GeneID" id="103719004"/>
<keyword evidence="1" id="KW-0472">Membrane</keyword>
<feature type="transmembrane region" description="Helical" evidence="1">
    <location>
        <begin position="111"/>
        <end position="135"/>
    </location>
</feature>
<dbReference type="PANTHER" id="PTHR33782:SF5">
    <property type="entry name" value="MEDIATOR OF RNA POLYMERASE II TRANSCRIPTION SUBUNIT"/>
    <property type="match status" value="1"/>
</dbReference>
<accession>A0A8B7CTP6</accession>
<reference evidence="2" key="1">
    <citation type="journal article" date="2019" name="Nat. Commun.">
        <title>Genome-wide association mapping of date palm fruit traits.</title>
        <authorList>
            <person name="Hazzouri K.M."/>
            <person name="Gros-Balthazard M."/>
            <person name="Flowers J.M."/>
            <person name="Copetti D."/>
            <person name="Lemansour A."/>
            <person name="Lebrun M."/>
            <person name="Masmoudi K."/>
            <person name="Ferrand S."/>
            <person name="Dhar M.I."/>
            <person name="Fresquez Z.A."/>
            <person name="Rosas U."/>
            <person name="Zhang J."/>
            <person name="Talag J."/>
            <person name="Lee S."/>
            <person name="Kudrna D."/>
            <person name="Powell R.F."/>
            <person name="Leitch I.J."/>
            <person name="Krueger R.R."/>
            <person name="Wing R.A."/>
            <person name="Amiri K.M.A."/>
            <person name="Purugganan M.D."/>
        </authorList>
    </citation>
    <scope>NUCLEOTIDE SEQUENCE [LARGE SCALE GENOMIC DNA]</scope>
    <source>
        <strain evidence="2">cv. Khalas</strain>
    </source>
</reference>
<keyword evidence="2" id="KW-1185">Reference proteome</keyword>
<dbReference type="RefSeq" id="XP_008806268.1">
    <property type="nucleotide sequence ID" value="XM_008808046.4"/>
</dbReference>